<dbReference type="GO" id="GO:0003723">
    <property type="term" value="F:RNA binding"/>
    <property type="evidence" value="ECO:0007669"/>
    <property type="project" value="InterPro"/>
</dbReference>
<keyword evidence="7" id="KW-1185">Reference proteome</keyword>
<reference evidence="7" key="1">
    <citation type="submission" date="2021-01" db="EMBL/GenBank/DDBJ databases">
        <title>Caligus Genome Assembly.</title>
        <authorList>
            <person name="Gallardo-Escarate C."/>
        </authorList>
    </citation>
    <scope>NUCLEOTIDE SEQUENCE [LARGE SCALE GENOMIC DNA]</scope>
</reference>
<evidence type="ECO:0000256" key="4">
    <source>
        <dbReference type="SAM" id="MobiDB-lite"/>
    </source>
</evidence>
<feature type="compositionally biased region" description="Low complexity" evidence="4">
    <location>
        <begin position="147"/>
        <end position="157"/>
    </location>
</feature>
<accession>A0A7T8KDR5</accession>
<evidence type="ECO:0000313" key="7">
    <source>
        <dbReference type="Proteomes" id="UP000595437"/>
    </source>
</evidence>
<dbReference type="PANTHER" id="PTHR13937:SF0">
    <property type="entry name" value="EUKARYOTIC TRANSLATION INITIATION FACTOR 3 SUBUNIT C-RELATED"/>
    <property type="match status" value="1"/>
</dbReference>
<evidence type="ECO:0000256" key="3">
    <source>
        <dbReference type="ARBA" id="ARBA00022917"/>
    </source>
</evidence>
<keyword evidence="3" id="KW-0648">Protein biosynthesis</keyword>
<protein>
    <submittedName>
        <fullName evidence="6">Eukaryotic translation initiation factor 3 subunit C</fullName>
    </submittedName>
</protein>
<feature type="compositionally biased region" description="Low complexity" evidence="4">
    <location>
        <begin position="197"/>
        <end position="211"/>
    </location>
</feature>
<dbReference type="GO" id="GO:0005852">
    <property type="term" value="C:eukaryotic translation initiation factor 3 complex"/>
    <property type="evidence" value="ECO:0007669"/>
    <property type="project" value="InterPro"/>
</dbReference>
<evidence type="ECO:0000259" key="5">
    <source>
        <dbReference type="Pfam" id="PF05470"/>
    </source>
</evidence>
<dbReference type="GO" id="GO:0003743">
    <property type="term" value="F:translation initiation factor activity"/>
    <property type="evidence" value="ECO:0007669"/>
    <property type="project" value="UniProtKB-KW"/>
</dbReference>
<feature type="domain" description="Eukaryotic translation initiation factor 3 subunit C N-terminal" evidence="5">
    <location>
        <begin position="5"/>
        <end position="330"/>
    </location>
</feature>
<dbReference type="AlphaFoldDB" id="A0A7T8KDR5"/>
<proteinExistence type="predicted"/>
<name>A0A7T8KDR5_CALRO</name>
<dbReference type="InterPro" id="IPR027516">
    <property type="entry name" value="EIF3C"/>
</dbReference>
<sequence>MSDGEDEGGKKRVLRSVKDKRYEKLMTLMKDIRNSKKIRDFNKMETSFQDMTKARANLKDSEEGSMRFYTRILVEMEDFINESWENREERKKMSKINSKSLGALRQQFRKYVRDYEELMTEFRKDPDAPDGEYEMDSAKSAVMQKQGDASSSSGSDSDSGDDTHDRGGAVNEPPKLGKEAFLKKRQGSEEESDSDSYWDSSEAESSSDSFEPGMSIRDQFKKVGRKKKDKSRAAKSAPADDDDEEWITDAEITIPLVVKKLHEIMAARGKKRTNRKEQIELLTELLNVSTEHDLGLGVHMKIKFAIVSAIFDYNPKVSDAMKPEYWAMCLPA</sequence>
<dbReference type="Pfam" id="PF05470">
    <property type="entry name" value="eIF-3c_N"/>
    <property type="match status" value="1"/>
</dbReference>
<dbReference type="OrthoDB" id="29647at2759"/>
<dbReference type="EMBL" id="CP045893">
    <property type="protein sequence ID" value="QQP54060.1"/>
    <property type="molecule type" value="Genomic_DNA"/>
</dbReference>
<feature type="compositionally biased region" description="Basic and acidic residues" evidence="4">
    <location>
        <begin position="175"/>
        <end position="188"/>
    </location>
</feature>
<keyword evidence="1" id="KW-0963">Cytoplasm</keyword>
<keyword evidence="2 6" id="KW-0396">Initiation factor</keyword>
<evidence type="ECO:0000256" key="1">
    <source>
        <dbReference type="ARBA" id="ARBA00022490"/>
    </source>
</evidence>
<evidence type="ECO:0000313" key="6">
    <source>
        <dbReference type="EMBL" id="QQP54060.1"/>
    </source>
</evidence>
<feature type="region of interest" description="Disordered" evidence="4">
    <location>
        <begin position="121"/>
        <end position="243"/>
    </location>
</feature>
<dbReference type="PANTHER" id="PTHR13937">
    <property type="entry name" value="EUKARYOTIC TRANSLATION INITATION FACTOR 3, SUBUNIT 8 EIF3S8 -RELATED"/>
    <property type="match status" value="1"/>
</dbReference>
<evidence type="ECO:0000256" key="2">
    <source>
        <dbReference type="ARBA" id="ARBA00022540"/>
    </source>
</evidence>
<dbReference type="InterPro" id="IPR008905">
    <property type="entry name" value="EIF3C_N_dom"/>
</dbReference>
<dbReference type="Proteomes" id="UP000595437">
    <property type="component" value="Chromosome 4"/>
</dbReference>
<organism evidence="6 7">
    <name type="scientific">Caligus rogercresseyi</name>
    <name type="common">Sea louse</name>
    <dbReference type="NCBI Taxonomy" id="217165"/>
    <lineage>
        <taxon>Eukaryota</taxon>
        <taxon>Metazoa</taxon>
        <taxon>Ecdysozoa</taxon>
        <taxon>Arthropoda</taxon>
        <taxon>Crustacea</taxon>
        <taxon>Multicrustacea</taxon>
        <taxon>Hexanauplia</taxon>
        <taxon>Copepoda</taxon>
        <taxon>Siphonostomatoida</taxon>
        <taxon>Caligidae</taxon>
        <taxon>Caligus</taxon>
    </lineage>
</organism>
<dbReference type="GO" id="GO:0031369">
    <property type="term" value="F:translation initiation factor binding"/>
    <property type="evidence" value="ECO:0007669"/>
    <property type="project" value="InterPro"/>
</dbReference>
<gene>
    <name evidence="6" type="ORF">FKW44_006760</name>
</gene>
<feature type="non-terminal residue" evidence="6">
    <location>
        <position position="1"/>
    </location>
</feature>